<dbReference type="Pfam" id="PF11448">
    <property type="entry name" value="DUF3005"/>
    <property type="match status" value="1"/>
</dbReference>
<dbReference type="EMBL" id="LOWA01000018">
    <property type="protein sequence ID" value="KVE28713.1"/>
    <property type="molecule type" value="Genomic_DNA"/>
</dbReference>
<accession>A0A103E5K9</accession>
<evidence type="ECO:0000256" key="1">
    <source>
        <dbReference type="SAM" id="MobiDB-lite"/>
    </source>
</evidence>
<keyword evidence="3" id="KW-1185">Reference proteome</keyword>
<feature type="region of interest" description="Disordered" evidence="1">
    <location>
        <begin position="1"/>
        <end position="78"/>
    </location>
</feature>
<protein>
    <submittedName>
        <fullName evidence="2">2-oxoglutarate dehydrogenase</fullName>
    </submittedName>
</protein>
<feature type="region of interest" description="Disordered" evidence="1">
    <location>
        <begin position="97"/>
        <end position="117"/>
    </location>
</feature>
<dbReference type="InterPro" id="IPR021551">
    <property type="entry name" value="DUF3005"/>
</dbReference>
<gene>
    <name evidence="2" type="ORF">WS67_08335</name>
</gene>
<dbReference type="Proteomes" id="UP000062788">
    <property type="component" value="Unassembled WGS sequence"/>
</dbReference>
<evidence type="ECO:0000313" key="2">
    <source>
        <dbReference type="EMBL" id="KVE28713.1"/>
    </source>
</evidence>
<sequence>MSNAHSNPARATHDGMSARNPAKRSAAARDRRDTPDAAQANEAPRAPKLSPERAAAKLPTGLPPIDRDAYSADSGDPVRRAASRIVSIDNANMAATDNSVDVDGKGMEARQGASEWQDNVIYSNASLDDSVDTPDDGLGGFESRPAGNVPQIALRRGWRVRYVGAVEVERGDGRRAEHVICLEPLD</sequence>
<reference evidence="2 3" key="1">
    <citation type="submission" date="2015-11" db="EMBL/GenBank/DDBJ databases">
        <title>Expanding the genomic diversity of Burkholderia species for the development of highly accurate diagnostics.</title>
        <authorList>
            <person name="Sahl J."/>
            <person name="Keim P."/>
            <person name="Wagner D."/>
        </authorList>
    </citation>
    <scope>NUCLEOTIDE SEQUENCE [LARGE SCALE GENOMIC DNA]</scope>
    <source>
        <strain evidence="2 3">TSV85</strain>
    </source>
</reference>
<evidence type="ECO:0000313" key="3">
    <source>
        <dbReference type="Proteomes" id="UP000062788"/>
    </source>
</evidence>
<comment type="caution">
    <text evidence="2">The sequence shown here is derived from an EMBL/GenBank/DDBJ whole genome shotgun (WGS) entry which is preliminary data.</text>
</comment>
<dbReference type="RefSeq" id="WP_059515060.1">
    <property type="nucleotide sequence ID" value="NZ_LOWA01000018.1"/>
</dbReference>
<proteinExistence type="predicted"/>
<name>A0A103E5K9_9BURK</name>
<dbReference type="AlphaFoldDB" id="A0A103E5K9"/>
<organism evidence="2 3">
    <name type="scientific">Burkholderia singularis</name>
    <dbReference type="NCBI Taxonomy" id="1503053"/>
    <lineage>
        <taxon>Bacteria</taxon>
        <taxon>Pseudomonadati</taxon>
        <taxon>Pseudomonadota</taxon>
        <taxon>Betaproteobacteria</taxon>
        <taxon>Burkholderiales</taxon>
        <taxon>Burkholderiaceae</taxon>
        <taxon>Burkholderia</taxon>
        <taxon>pseudomallei group</taxon>
    </lineage>
</organism>